<comment type="caution">
    <text evidence="3">The sequence shown here is derived from an EMBL/GenBank/DDBJ whole genome shotgun (WGS) entry which is preliminary data.</text>
</comment>
<dbReference type="AlphaFoldDB" id="A0A949PP46"/>
<sequence length="51" mass="5218">MKKERLSPKRAVSISGDQSSGGDSKGSTLAPMLIAGLILVILGGIGVMMFV</sequence>
<feature type="region of interest" description="Disordered" evidence="1">
    <location>
        <begin position="1"/>
        <end position="25"/>
    </location>
</feature>
<keyword evidence="2" id="KW-0472">Membrane</keyword>
<organism evidence="3 4">
    <name type="scientific">Falsochrobactrum tianjinense</name>
    <dbReference type="NCBI Taxonomy" id="2706015"/>
    <lineage>
        <taxon>Bacteria</taxon>
        <taxon>Pseudomonadati</taxon>
        <taxon>Pseudomonadota</taxon>
        <taxon>Alphaproteobacteria</taxon>
        <taxon>Hyphomicrobiales</taxon>
        <taxon>Brucellaceae</taxon>
        <taxon>Falsochrobactrum</taxon>
    </lineage>
</organism>
<keyword evidence="2" id="KW-1133">Transmembrane helix</keyword>
<dbReference type="Proteomes" id="UP000752297">
    <property type="component" value="Unassembled WGS sequence"/>
</dbReference>
<protein>
    <submittedName>
        <fullName evidence="3">Uncharacterized protein</fullName>
    </submittedName>
</protein>
<dbReference type="EMBL" id="JAHRVA010000007">
    <property type="protein sequence ID" value="MBV2144698.1"/>
    <property type="molecule type" value="Genomic_DNA"/>
</dbReference>
<name>A0A949PP46_9HYPH</name>
<gene>
    <name evidence="3" type="ORF">KUG47_14450</name>
</gene>
<evidence type="ECO:0000313" key="3">
    <source>
        <dbReference type="EMBL" id="MBV2144698.1"/>
    </source>
</evidence>
<dbReference type="RefSeq" id="WP_217678689.1">
    <property type="nucleotide sequence ID" value="NZ_JAHRVA010000007.1"/>
</dbReference>
<reference evidence="3 4" key="1">
    <citation type="submission" date="2021-06" db="EMBL/GenBank/DDBJ databases">
        <title>Falsochrobactrum tianjin sp.nov., a new petroleum-degrading bacteria isolated from oily soils.</title>
        <authorList>
            <person name="Chen G."/>
            <person name="Chen H."/>
            <person name="Tian J."/>
            <person name="Qing J."/>
            <person name="Zhong L."/>
            <person name="Ma W."/>
            <person name="Song Y."/>
            <person name="Cui X."/>
            <person name="Yan B."/>
        </authorList>
    </citation>
    <scope>NUCLEOTIDE SEQUENCE [LARGE SCALE GENOMIC DNA]</scope>
    <source>
        <strain evidence="3 4">TDYN1</strain>
    </source>
</reference>
<accession>A0A949PP46</accession>
<evidence type="ECO:0000313" key="4">
    <source>
        <dbReference type="Proteomes" id="UP000752297"/>
    </source>
</evidence>
<keyword evidence="4" id="KW-1185">Reference proteome</keyword>
<proteinExistence type="predicted"/>
<feature type="transmembrane region" description="Helical" evidence="2">
    <location>
        <begin position="29"/>
        <end position="50"/>
    </location>
</feature>
<evidence type="ECO:0000256" key="2">
    <source>
        <dbReference type="SAM" id="Phobius"/>
    </source>
</evidence>
<keyword evidence="2" id="KW-0812">Transmembrane</keyword>
<evidence type="ECO:0000256" key="1">
    <source>
        <dbReference type="SAM" id="MobiDB-lite"/>
    </source>
</evidence>
<feature type="compositionally biased region" description="Low complexity" evidence="1">
    <location>
        <begin position="13"/>
        <end position="25"/>
    </location>
</feature>